<keyword evidence="2" id="KW-1185">Reference proteome</keyword>
<evidence type="ECO:0000313" key="1">
    <source>
        <dbReference type="EMBL" id="KAH9557654.1"/>
    </source>
</evidence>
<comment type="caution">
    <text evidence="1">The sequence shown here is derived from an EMBL/GenBank/DDBJ whole genome shotgun (WGS) entry which is preliminary data.</text>
</comment>
<sequence>MLNFSPVCFKSPCKLLTPRSKADSDHSDPKFLPKTRFPYLSIPTYLLVGPWDKPEQIWNKLLLLLCNQLLSLPSSCSSSSSVEHVHHHQSPVGILPTKPS</sequence>
<evidence type="ECO:0000313" key="2">
    <source>
        <dbReference type="Proteomes" id="UP000828922"/>
    </source>
</evidence>
<name>A0ACB8HN39_9BRYO</name>
<dbReference type="EMBL" id="CM038913">
    <property type="protein sequence ID" value="KAH9557654.1"/>
    <property type="molecule type" value="Genomic_DNA"/>
</dbReference>
<accession>A0ACB8HN39</accession>
<dbReference type="Proteomes" id="UP000828922">
    <property type="component" value="Linkage Group LG07"/>
</dbReference>
<reference evidence="2" key="1">
    <citation type="journal article" date="2022" name="New Phytol.">
        <title>Phylogenomic structure and speciation in an emerging model: the Sphagnum magellanicum complex (Bryophyta).</title>
        <authorList>
            <person name="Shaw A.J."/>
            <person name="Piatkowski B."/>
            <person name="Duffy A.M."/>
            <person name="Aguero B."/>
            <person name="Imwattana K."/>
            <person name="Nieto-Lugilde M."/>
            <person name="Healey A."/>
            <person name="Weston D.J."/>
            <person name="Patel M.N."/>
            <person name="Schmutz J."/>
            <person name="Grimwood J."/>
            <person name="Yavitt J.B."/>
            <person name="Hassel K."/>
            <person name="Stenoien H.K."/>
            <person name="Flatberg K.I."/>
            <person name="Bickford C.P."/>
            <person name="Hicks K.A."/>
        </authorList>
    </citation>
    <scope>NUCLEOTIDE SEQUENCE [LARGE SCALE GENOMIC DNA]</scope>
</reference>
<proteinExistence type="predicted"/>
<organism evidence="1 2">
    <name type="scientific">Sphagnum magellanicum</name>
    <dbReference type="NCBI Taxonomy" id="128215"/>
    <lineage>
        <taxon>Eukaryota</taxon>
        <taxon>Viridiplantae</taxon>
        <taxon>Streptophyta</taxon>
        <taxon>Embryophyta</taxon>
        <taxon>Bryophyta</taxon>
        <taxon>Sphagnophytina</taxon>
        <taxon>Sphagnopsida</taxon>
        <taxon>Sphagnales</taxon>
        <taxon>Sphagnaceae</taxon>
        <taxon>Sphagnum</taxon>
    </lineage>
</organism>
<gene>
    <name evidence="1" type="ORF">CY35_07G095200</name>
</gene>
<protein>
    <submittedName>
        <fullName evidence="1">Uncharacterized protein</fullName>
    </submittedName>
</protein>